<feature type="transmembrane region" description="Helical" evidence="1">
    <location>
        <begin position="318"/>
        <end position="337"/>
    </location>
</feature>
<dbReference type="RefSeq" id="WP_094885570.1">
    <property type="nucleotide sequence ID" value="NZ_NPMS01000003.1"/>
</dbReference>
<sequence length="467" mass="54006">MIRRAPVWKAYSLVRKGRFRKKMKMNKMAFDLMVDKTTAIYSLVVAAYMFSSIFIFGDILNEFHDYFIFMEENARSGFWLLLTALPIRYIMKSFREPGLKFSSSEYQLSLLPYSRGKIWLLTVAEKWIRQCAVYLIMGGLVILLTPISASLILSYLGLILVYDIIMSVPQWKLFQEKFLIKAGYLLLVILINFVGALTASPLAGLLLISGIIFINIILIPHLFKGVNWSKVTEISDFHIWNMLLISKASNTKFKRQKKYSIFQNSSRRKKPFQSEKDMQHRLWQLYLGKNYELLFQFAGTLLLVLVVLQFFSNLLFHIGLAVAVYAYASVSATFFIDRMQADIIQVLPWDLQQYKKHYFKWIIYGGCILLVPVIIYLGINLTVWAPFQFVFYCTSFLYIYHVKLERAIVLLGKRNITLNIKEGLGTIFAFLIGLTGIYPFISVSFIIILILLMRSENSSPLKPGEPV</sequence>
<accession>A0A265NCI0</accession>
<dbReference type="Proteomes" id="UP000216498">
    <property type="component" value="Unassembled WGS sequence"/>
</dbReference>
<feature type="transmembrane region" description="Helical" evidence="1">
    <location>
        <begin position="178"/>
        <end position="197"/>
    </location>
</feature>
<evidence type="ECO:0000256" key="1">
    <source>
        <dbReference type="SAM" id="Phobius"/>
    </source>
</evidence>
<feature type="transmembrane region" description="Helical" evidence="1">
    <location>
        <begin position="358"/>
        <end position="379"/>
    </location>
</feature>
<feature type="transmembrane region" description="Helical" evidence="1">
    <location>
        <begin position="423"/>
        <end position="453"/>
    </location>
</feature>
<feature type="transmembrane region" description="Helical" evidence="1">
    <location>
        <begin position="203"/>
        <end position="223"/>
    </location>
</feature>
<proteinExistence type="predicted"/>
<feature type="transmembrane region" description="Helical" evidence="1">
    <location>
        <begin position="385"/>
        <end position="402"/>
    </location>
</feature>
<reference evidence="2 3" key="1">
    <citation type="submission" date="2017-08" db="EMBL/GenBank/DDBJ databases">
        <title>Virgibacillus indicus sp. nov. and Virgibacillus profoundi sp. nov, two moderately halophilic bacteria isolated from marine sediment by using the Microfluidic Streak Plate.</title>
        <authorList>
            <person name="Xu B."/>
            <person name="Hu B."/>
            <person name="Wang J."/>
            <person name="Zhu Y."/>
            <person name="Huang L."/>
            <person name="Du W."/>
            <person name="Huang Y."/>
        </authorList>
    </citation>
    <scope>NUCLEOTIDE SEQUENCE [LARGE SCALE GENOMIC DNA]</scope>
    <source>
        <strain evidence="2 3">IO3-P2-C2</strain>
    </source>
</reference>
<dbReference type="AlphaFoldDB" id="A0A265NCI0"/>
<organism evidence="2 3">
    <name type="scientific">Virgibacillus indicus</name>
    <dbReference type="NCBI Taxonomy" id="2024554"/>
    <lineage>
        <taxon>Bacteria</taxon>
        <taxon>Bacillati</taxon>
        <taxon>Bacillota</taxon>
        <taxon>Bacilli</taxon>
        <taxon>Bacillales</taxon>
        <taxon>Bacillaceae</taxon>
        <taxon>Virgibacillus</taxon>
    </lineage>
</organism>
<keyword evidence="1" id="KW-0472">Membrane</keyword>
<comment type="caution">
    <text evidence="2">The sequence shown here is derived from an EMBL/GenBank/DDBJ whole genome shotgun (WGS) entry which is preliminary data.</text>
</comment>
<evidence type="ECO:0000313" key="2">
    <source>
        <dbReference type="EMBL" id="OZU89179.1"/>
    </source>
</evidence>
<name>A0A265NCI0_9BACI</name>
<protein>
    <submittedName>
        <fullName evidence="2">Uncharacterized protein</fullName>
    </submittedName>
</protein>
<keyword evidence="1" id="KW-0812">Transmembrane</keyword>
<keyword evidence="3" id="KW-1185">Reference proteome</keyword>
<dbReference type="EMBL" id="NPMS01000003">
    <property type="protein sequence ID" value="OZU89179.1"/>
    <property type="molecule type" value="Genomic_DNA"/>
</dbReference>
<feature type="transmembrane region" description="Helical" evidence="1">
    <location>
        <begin position="293"/>
        <end position="312"/>
    </location>
</feature>
<gene>
    <name evidence="2" type="ORF">CIL03_09230</name>
</gene>
<evidence type="ECO:0000313" key="3">
    <source>
        <dbReference type="Proteomes" id="UP000216498"/>
    </source>
</evidence>
<keyword evidence="1" id="KW-1133">Transmembrane helix</keyword>
<dbReference type="OrthoDB" id="2958038at2"/>